<feature type="signal peptide" evidence="10">
    <location>
        <begin position="1"/>
        <end position="21"/>
    </location>
</feature>
<dbReference type="GO" id="GO:0030245">
    <property type="term" value="P:cellulose catabolic process"/>
    <property type="evidence" value="ECO:0007669"/>
    <property type="project" value="UniProtKB-KW"/>
</dbReference>
<dbReference type="Proteomes" id="UP000751190">
    <property type="component" value="Unassembled WGS sequence"/>
</dbReference>
<keyword evidence="14" id="KW-1185">Reference proteome</keyword>
<dbReference type="InterPro" id="IPR004197">
    <property type="entry name" value="Cellulase_Ig-like"/>
</dbReference>
<dbReference type="InterPro" id="IPR012341">
    <property type="entry name" value="6hp_glycosidase-like_sf"/>
</dbReference>
<dbReference type="Pfam" id="PF00759">
    <property type="entry name" value="Glyco_hydro_9"/>
    <property type="match status" value="1"/>
</dbReference>
<feature type="chain" id="PRO_5035255631" description="cellulase" evidence="10">
    <location>
        <begin position="22"/>
        <end position="814"/>
    </location>
</feature>
<dbReference type="OMA" id="QFCYIDD"/>
<evidence type="ECO:0000313" key="13">
    <source>
        <dbReference type="EMBL" id="KAG8461420.1"/>
    </source>
</evidence>
<accession>A0A8J6C9B6</accession>
<evidence type="ECO:0000256" key="3">
    <source>
        <dbReference type="ARBA" id="ARBA00012601"/>
    </source>
</evidence>
<feature type="compositionally biased region" description="Acidic residues" evidence="9">
    <location>
        <begin position="677"/>
        <end position="686"/>
    </location>
</feature>
<evidence type="ECO:0000259" key="11">
    <source>
        <dbReference type="Pfam" id="PF00759"/>
    </source>
</evidence>
<proteinExistence type="inferred from homology"/>
<evidence type="ECO:0000256" key="7">
    <source>
        <dbReference type="ARBA" id="ARBA00023295"/>
    </source>
</evidence>
<dbReference type="OrthoDB" id="10257085at2759"/>
<dbReference type="PANTHER" id="PTHR22298">
    <property type="entry name" value="ENDO-1,4-BETA-GLUCANASE"/>
    <property type="match status" value="1"/>
</dbReference>
<evidence type="ECO:0000256" key="5">
    <source>
        <dbReference type="ARBA" id="ARBA00023001"/>
    </source>
</evidence>
<evidence type="ECO:0000256" key="10">
    <source>
        <dbReference type="SAM" id="SignalP"/>
    </source>
</evidence>
<dbReference type="Pfam" id="PF02927">
    <property type="entry name" value="CelD_N"/>
    <property type="match status" value="1"/>
</dbReference>
<evidence type="ECO:0000259" key="12">
    <source>
        <dbReference type="Pfam" id="PF02927"/>
    </source>
</evidence>
<comment type="similarity">
    <text evidence="2">Belongs to the glycosyl hydrolase 9 (cellulase E) family.</text>
</comment>
<dbReference type="EMBL" id="JAGTXO010000026">
    <property type="protein sequence ID" value="KAG8461420.1"/>
    <property type="molecule type" value="Genomic_DNA"/>
</dbReference>
<evidence type="ECO:0000256" key="9">
    <source>
        <dbReference type="SAM" id="MobiDB-lite"/>
    </source>
</evidence>
<dbReference type="InterPro" id="IPR014756">
    <property type="entry name" value="Ig_E-set"/>
</dbReference>
<dbReference type="GO" id="GO:0008810">
    <property type="term" value="F:cellulase activity"/>
    <property type="evidence" value="ECO:0007669"/>
    <property type="project" value="UniProtKB-EC"/>
</dbReference>
<feature type="compositionally biased region" description="Basic and acidic residues" evidence="9">
    <location>
        <begin position="687"/>
        <end position="699"/>
    </location>
</feature>
<dbReference type="InterPro" id="IPR013783">
    <property type="entry name" value="Ig-like_fold"/>
</dbReference>
<reference evidence="13" key="1">
    <citation type="submission" date="2021-05" db="EMBL/GenBank/DDBJ databases">
        <title>The genome of the haptophyte Pavlova lutheri (Diacronema luteri, Pavlovales) - a model for lipid biosynthesis in eukaryotic algae.</title>
        <authorList>
            <person name="Hulatt C.J."/>
            <person name="Posewitz M.C."/>
        </authorList>
    </citation>
    <scope>NUCLEOTIDE SEQUENCE</scope>
    <source>
        <strain evidence="13">NIVA-4/92</strain>
    </source>
</reference>
<keyword evidence="7" id="KW-0326">Glycosidase</keyword>
<evidence type="ECO:0000256" key="4">
    <source>
        <dbReference type="ARBA" id="ARBA00022801"/>
    </source>
</evidence>
<keyword evidence="4" id="KW-0378">Hydrolase</keyword>
<evidence type="ECO:0000256" key="2">
    <source>
        <dbReference type="ARBA" id="ARBA00007072"/>
    </source>
</evidence>
<dbReference type="InterPro" id="IPR001701">
    <property type="entry name" value="Glyco_hydro_9"/>
</dbReference>
<keyword evidence="5" id="KW-0136">Cellulose degradation</keyword>
<sequence>MGPTRNARALALAALVGACAAGSQPIRVNVVGYLPDAFKLATIAAPVCAGNWSIVDVDTGAHALRGTLSELQSRTRGTLCLANFSALTKPGTYELRVAGLGHTQPFPVGPTALNRPFRMAMAGFYMARCGQATPPLEPSDELVLATSKGRMYEHGECHMNDGTVDDKHTHAGHLEHVDATGGWHDAGDYGKYVVNTGITVGMLMYAWEHFQGRMACADLGLPDGETAVPDFLDEVRWGVAWMLKMQRPDGWVYHKLTPSHFEGFGDLPDTDRAQRYFSPVSSAATGDVAAAGAQCARIFAPYDAALSARCLAAARLAYDALATQPDVVVPDLSGFGTGTYNNQDWHGDVGVRLWAAAELYETTREPRFLADTEGFLRRFDAPSATCGEINQPNSGLNCKVCDQFDWGDKRNLGSIRYATLKVGSRDTDPRDPALVAEVAEQLRIVADLFVRTGRDDAYASTFGGYTKWGINGELARQSLLLYAAELVHGANSTLEQTALSTLSHLFGRNSWGRSFVTKLGDWPAQHPHHRPSIVYSEAWPGLLVGGPNGGETSWSDGWLAFRSNEVAINWNCGLVYATARYYVCPAQPDAANEPDAGADGDQQRRPHKPRAPHAPRPPHERASAPVRAGAPDVAAADGTVWLGDPSKVRDALSAKERLALELEQLSALIPPEGNGGETDETDSPDEEPPRHSRRDERRARSSGPAEPAAEKSAGTASVDGALADLAAAAAAVDGLQSDRRARRAQPAAERASGVLIEEEPAAAMPQLGHSRRQAREPAAARAPRRAPVPAAEMAAAAAVSGSGRAARAAARPAH</sequence>
<feature type="region of interest" description="Disordered" evidence="9">
    <location>
        <begin position="731"/>
        <end position="787"/>
    </location>
</feature>
<name>A0A8J6C9B6_DIALT</name>
<dbReference type="Gene3D" id="1.50.10.10">
    <property type="match status" value="1"/>
</dbReference>
<keyword evidence="6" id="KW-0119">Carbohydrate metabolism</keyword>
<evidence type="ECO:0000256" key="1">
    <source>
        <dbReference type="ARBA" id="ARBA00000966"/>
    </source>
</evidence>
<evidence type="ECO:0000256" key="6">
    <source>
        <dbReference type="ARBA" id="ARBA00023277"/>
    </source>
</evidence>
<dbReference type="EC" id="3.2.1.4" evidence="3"/>
<evidence type="ECO:0000313" key="14">
    <source>
        <dbReference type="Proteomes" id="UP000751190"/>
    </source>
</evidence>
<keyword evidence="8" id="KW-0624">Polysaccharide degradation</keyword>
<feature type="domain" description="Cellulase Ig-like" evidence="12">
    <location>
        <begin position="23"/>
        <end position="101"/>
    </location>
</feature>
<dbReference type="Gene3D" id="2.60.40.10">
    <property type="entry name" value="Immunoglobulins"/>
    <property type="match status" value="1"/>
</dbReference>
<dbReference type="InterPro" id="IPR008928">
    <property type="entry name" value="6-hairpin_glycosidase_sf"/>
</dbReference>
<keyword evidence="10" id="KW-0732">Signal</keyword>
<evidence type="ECO:0000256" key="8">
    <source>
        <dbReference type="ARBA" id="ARBA00023326"/>
    </source>
</evidence>
<dbReference type="SUPFAM" id="SSF81296">
    <property type="entry name" value="E set domains"/>
    <property type="match status" value="1"/>
</dbReference>
<dbReference type="AlphaFoldDB" id="A0A8J6C9B6"/>
<feature type="region of interest" description="Disordered" evidence="9">
    <location>
        <begin position="592"/>
        <end position="631"/>
    </location>
</feature>
<feature type="compositionally biased region" description="Low complexity" evidence="9">
    <location>
        <begin position="776"/>
        <end position="787"/>
    </location>
</feature>
<gene>
    <name evidence="13" type="ORF">KFE25_010607</name>
</gene>
<dbReference type="CDD" id="cd02850">
    <property type="entry name" value="E_set_Cellulase_N"/>
    <property type="match status" value="1"/>
</dbReference>
<feature type="domain" description="Glycoside hydrolase family 9" evidence="11">
    <location>
        <begin position="118"/>
        <end position="577"/>
    </location>
</feature>
<dbReference type="SUPFAM" id="SSF48208">
    <property type="entry name" value="Six-hairpin glycosidases"/>
    <property type="match status" value="1"/>
</dbReference>
<protein>
    <recommendedName>
        <fullName evidence="3">cellulase</fullName>
        <ecNumber evidence="3">3.2.1.4</ecNumber>
    </recommendedName>
</protein>
<organism evidence="13 14">
    <name type="scientific">Diacronema lutheri</name>
    <name type="common">Unicellular marine alga</name>
    <name type="synonym">Monochrysis lutheri</name>
    <dbReference type="NCBI Taxonomy" id="2081491"/>
    <lineage>
        <taxon>Eukaryota</taxon>
        <taxon>Haptista</taxon>
        <taxon>Haptophyta</taxon>
        <taxon>Pavlovophyceae</taxon>
        <taxon>Pavlovales</taxon>
        <taxon>Pavlovaceae</taxon>
        <taxon>Diacronema</taxon>
    </lineage>
</organism>
<comment type="caution">
    <text evidence="13">The sequence shown here is derived from an EMBL/GenBank/DDBJ whole genome shotgun (WGS) entry which is preliminary data.</text>
</comment>
<dbReference type="PROSITE" id="PS51257">
    <property type="entry name" value="PROKAR_LIPOPROTEIN"/>
    <property type="match status" value="1"/>
</dbReference>
<comment type="catalytic activity">
    <reaction evidence="1">
        <text>Endohydrolysis of (1-&gt;4)-beta-D-glucosidic linkages in cellulose, lichenin and cereal beta-D-glucans.</text>
        <dbReference type="EC" id="3.2.1.4"/>
    </reaction>
</comment>
<feature type="region of interest" description="Disordered" evidence="9">
    <location>
        <begin position="664"/>
        <end position="716"/>
    </location>
</feature>